<reference evidence="3" key="1">
    <citation type="journal article" date="2019" name="Int. J. Syst. Evol. Microbiol.">
        <title>The Global Catalogue of Microorganisms (GCM) 10K type strain sequencing project: providing services to taxonomists for standard genome sequencing and annotation.</title>
        <authorList>
            <consortium name="The Broad Institute Genomics Platform"/>
            <consortium name="The Broad Institute Genome Sequencing Center for Infectious Disease"/>
            <person name="Wu L."/>
            <person name="Ma J."/>
        </authorList>
    </citation>
    <scope>NUCLEOTIDE SEQUENCE [LARGE SCALE GENOMIC DNA]</scope>
    <source>
        <strain evidence="3">NBRC 108723</strain>
    </source>
</reference>
<evidence type="ECO:0000256" key="1">
    <source>
        <dbReference type="SAM" id="Phobius"/>
    </source>
</evidence>
<feature type="transmembrane region" description="Helical" evidence="1">
    <location>
        <begin position="105"/>
        <end position="124"/>
    </location>
</feature>
<accession>A0ABQ6EVG1</accession>
<dbReference type="EMBL" id="BSPW01000021">
    <property type="protein sequence ID" value="GLT17158.1"/>
    <property type="molecule type" value="Genomic_DNA"/>
</dbReference>
<proteinExistence type="predicted"/>
<keyword evidence="1" id="KW-1133">Transmembrane helix</keyword>
<organism evidence="2 3">
    <name type="scientific">Vibrio zhanjiangensis</name>
    <dbReference type="NCBI Taxonomy" id="1046128"/>
    <lineage>
        <taxon>Bacteria</taxon>
        <taxon>Pseudomonadati</taxon>
        <taxon>Pseudomonadota</taxon>
        <taxon>Gammaproteobacteria</taxon>
        <taxon>Vibrionales</taxon>
        <taxon>Vibrionaceae</taxon>
        <taxon>Vibrio</taxon>
    </lineage>
</organism>
<sequence>MTILKLLLIFAANLFTTILIPLGMTLTLFFICQYTDIDDPYFWTLDCIIAGIFYILSGAISYYLADRLTVNYNFLYLFCLINVFSTYLLYLSTNSFTAHFNEPDIYIYFPFMSLVPLYILGVYLQNKNPTLK</sequence>
<comment type="caution">
    <text evidence="2">The sequence shown here is derived from an EMBL/GenBank/DDBJ whole genome shotgun (WGS) entry which is preliminary data.</text>
</comment>
<feature type="transmembrane region" description="Helical" evidence="1">
    <location>
        <begin position="7"/>
        <end position="31"/>
    </location>
</feature>
<keyword evidence="1" id="KW-0472">Membrane</keyword>
<evidence type="ECO:0000313" key="3">
    <source>
        <dbReference type="Proteomes" id="UP001157138"/>
    </source>
</evidence>
<feature type="transmembrane region" description="Helical" evidence="1">
    <location>
        <begin position="74"/>
        <end position="93"/>
    </location>
</feature>
<keyword evidence="1" id="KW-0812">Transmembrane</keyword>
<gene>
    <name evidence="2" type="ORF">GCM10007938_09350</name>
</gene>
<keyword evidence="3" id="KW-1185">Reference proteome</keyword>
<name>A0ABQ6EVG1_9VIBR</name>
<dbReference type="Proteomes" id="UP001157138">
    <property type="component" value="Unassembled WGS sequence"/>
</dbReference>
<feature type="transmembrane region" description="Helical" evidence="1">
    <location>
        <begin position="43"/>
        <end position="65"/>
    </location>
</feature>
<protein>
    <submittedName>
        <fullName evidence="2">Uncharacterized protein</fullName>
    </submittedName>
</protein>
<evidence type="ECO:0000313" key="2">
    <source>
        <dbReference type="EMBL" id="GLT17158.1"/>
    </source>
</evidence>